<name>A0A0G1DKL8_9BACT</name>
<dbReference type="EMBL" id="LCFP01000003">
    <property type="protein sequence ID" value="KKS98189.1"/>
    <property type="molecule type" value="Genomic_DNA"/>
</dbReference>
<protein>
    <recommendedName>
        <fullName evidence="1">Ribosomal RNA large subunit methyltransferase K/L-like methyltransferase domain-containing protein</fullName>
    </recommendedName>
</protein>
<dbReference type="STRING" id="1618443.UV73_C0003G0131"/>
<gene>
    <name evidence="2" type="ORF">UV73_C0003G0131</name>
</gene>
<dbReference type="Proteomes" id="UP000034894">
    <property type="component" value="Unassembled WGS sequence"/>
</dbReference>
<dbReference type="GO" id="GO:0016423">
    <property type="term" value="F:tRNA (guanine) methyltransferase activity"/>
    <property type="evidence" value="ECO:0007669"/>
    <property type="project" value="TreeGrafter"/>
</dbReference>
<dbReference type="InterPro" id="IPR000241">
    <property type="entry name" value="RlmKL-like_Mtase"/>
</dbReference>
<comment type="caution">
    <text evidence="2">The sequence shown here is derived from an EMBL/GenBank/DDBJ whole genome shotgun (WGS) entry which is preliminary data.</text>
</comment>
<sequence length="412" mass="46023">MEQYFFIPGRYPALTLAEIISAFKEEGLLYDLLLFSKEAAVFSVNGLSDIKTFSGKLGGVVKSGRVLDEILFSDNEDKFNYIFTAAFLKEKGVLLNSGKIKFALSLYQAGADAEIFSRLEKKLTELHVHLKDNLKSENIKAGFIRIKNRQTQSVSLVKNSVLKSGFELSLVASAHSLFVGRTEWVQDFEGFARRDFYKPAKDKRSGIMPVKLARMMLNLSGKGESSAVADPFAGSGTIILEAAIMGFSKIYGSDISSKAVGDIRTNLNWLTGKQANVNLFVSDVARLSQKLQAQSIDAFVTEPYLGPPLHKFPTPEGINRLFRDLTPLYRAAFTNFRKLLKKDGRVVIIFPAFILSGRLKLFELGPIADDFEPVHLLRELKIAHADITVRGSFLYRSINQFLIREIALFARK</sequence>
<organism evidence="2 3">
    <name type="scientific">Candidatus Gottesmanbacteria bacterium GW2011_GWA2_43_14</name>
    <dbReference type="NCBI Taxonomy" id="1618443"/>
    <lineage>
        <taxon>Bacteria</taxon>
        <taxon>Candidatus Gottesmaniibacteriota</taxon>
    </lineage>
</organism>
<dbReference type="PANTHER" id="PTHR14911">
    <property type="entry name" value="THUMP DOMAIN-CONTAINING"/>
    <property type="match status" value="1"/>
</dbReference>
<dbReference type="SUPFAM" id="SSF53335">
    <property type="entry name" value="S-adenosyl-L-methionine-dependent methyltransferases"/>
    <property type="match status" value="1"/>
</dbReference>
<dbReference type="InterPro" id="IPR029063">
    <property type="entry name" value="SAM-dependent_MTases_sf"/>
</dbReference>
<evidence type="ECO:0000313" key="3">
    <source>
        <dbReference type="Proteomes" id="UP000034894"/>
    </source>
</evidence>
<dbReference type="CDD" id="cd02440">
    <property type="entry name" value="AdoMet_MTases"/>
    <property type="match status" value="1"/>
</dbReference>
<accession>A0A0G1DKL8</accession>
<dbReference type="Gene3D" id="3.40.50.150">
    <property type="entry name" value="Vaccinia Virus protein VP39"/>
    <property type="match status" value="1"/>
</dbReference>
<proteinExistence type="predicted"/>
<evidence type="ECO:0000259" key="1">
    <source>
        <dbReference type="Pfam" id="PF01170"/>
    </source>
</evidence>
<dbReference type="PANTHER" id="PTHR14911:SF13">
    <property type="entry name" value="TRNA (GUANINE(6)-N2)-METHYLTRANSFERASE THUMP3"/>
    <property type="match status" value="1"/>
</dbReference>
<feature type="domain" description="Ribosomal RNA large subunit methyltransferase K/L-like methyltransferase" evidence="1">
    <location>
        <begin position="206"/>
        <end position="351"/>
    </location>
</feature>
<dbReference type="GO" id="GO:0030488">
    <property type="term" value="P:tRNA methylation"/>
    <property type="evidence" value="ECO:0007669"/>
    <property type="project" value="TreeGrafter"/>
</dbReference>
<dbReference type="Pfam" id="PF01170">
    <property type="entry name" value="UPF0020"/>
    <property type="match status" value="1"/>
</dbReference>
<reference evidence="2 3" key="1">
    <citation type="journal article" date="2015" name="Nature">
        <title>rRNA introns, odd ribosomes, and small enigmatic genomes across a large radiation of phyla.</title>
        <authorList>
            <person name="Brown C.T."/>
            <person name="Hug L.A."/>
            <person name="Thomas B.C."/>
            <person name="Sharon I."/>
            <person name="Castelle C.J."/>
            <person name="Singh A."/>
            <person name="Wilkins M.J."/>
            <person name="Williams K.H."/>
            <person name="Banfield J.F."/>
        </authorList>
    </citation>
    <scope>NUCLEOTIDE SEQUENCE [LARGE SCALE GENOMIC DNA]</scope>
</reference>
<evidence type="ECO:0000313" key="2">
    <source>
        <dbReference type="EMBL" id="KKS98189.1"/>
    </source>
</evidence>
<dbReference type="AlphaFoldDB" id="A0A0G1DKL8"/>